<keyword evidence="2" id="KW-1185">Reference proteome</keyword>
<dbReference type="InterPro" id="IPR029033">
    <property type="entry name" value="His_PPase_superfam"/>
</dbReference>
<evidence type="ECO:0000313" key="2">
    <source>
        <dbReference type="Proteomes" id="UP000029986"/>
    </source>
</evidence>
<dbReference type="GO" id="GO:0101006">
    <property type="term" value="F:protein histidine phosphatase activity"/>
    <property type="evidence" value="ECO:0007669"/>
    <property type="project" value="InterPro"/>
</dbReference>
<dbReference type="CDD" id="cd07067">
    <property type="entry name" value="HP_PGM_like"/>
    <property type="match status" value="1"/>
</dbReference>
<organism evidence="1 2">
    <name type="scientific">Hafnia alvei FB1</name>
    <dbReference type="NCBI Taxonomy" id="1453496"/>
    <lineage>
        <taxon>Bacteria</taxon>
        <taxon>Pseudomonadati</taxon>
        <taxon>Pseudomonadota</taxon>
        <taxon>Gammaproteobacteria</taxon>
        <taxon>Enterobacterales</taxon>
        <taxon>Hafniaceae</taxon>
        <taxon>Hafnia</taxon>
    </lineage>
</organism>
<name>A0A097R4C6_HAFAL</name>
<dbReference type="SUPFAM" id="SSF53254">
    <property type="entry name" value="Phosphoglycerate mutase-like"/>
    <property type="match status" value="1"/>
</dbReference>
<dbReference type="Pfam" id="PF00300">
    <property type="entry name" value="His_Phos_1"/>
    <property type="match status" value="1"/>
</dbReference>
<dbReference type="InterPro" id="IPR004449">
    <property type="entry name" value="SixA"/>
</dbReference>
<dbReference type="AlphaFoldDB" id="A0A097R4C6"/>
<dbReference type="OrthoDB" id="92610at2"/>
<gene>
    <name evidence="1" type="ORF">AT03_15060</name>
</gene>
<dbReference type="Proteomes" id="UP000029986">
    <property type="component" value="Chromosome"/>
</dbReference>
<dbReference type="KEGG" id="hav:AT03_15060"/>
<dbReference type="RefSeq" id="WP_025797759.1">
    <property type="nucleotide sequence ID" value="NZ_CP009706.1"/>
</dbReference>
<dbReference type="SMART" id="SM00855">
    <property type="entry name" value="PGAM"/>
    <property type="match status" value="1"/>
</dbReference>
<reference evidence="1 2" key="1">
    <citation type="journal article" date="2014" name="Gut Pathog.">
        <title>Gene clusters of Hafnia alvei strain FB1 important in survival and pathogenesis: a draft genome perspective.</title>
        <authorList>
            <person name="Tan J.Y."/>
            <person name="Yin W.F."/>
            <person name="Chan K.G."/>
        </authorList>
    </citation>
    <scope>NUCLEOTIDE SEQUENCE [LARGE SCALE GENOMIC DNA]</scope>
    <source>
        <strain evidence="1 2">FB1</strain>
    </source>
</reference>
<dbReference type="HOGENOM" id="CLU_084603_1_1_6"/>
<proteinExistence type="predicted"/>
<protein>
    <submittedName>
        <fullName evidence="1">Phosphohistidine phosphatase</fullName>
    </submittedName>
</protein>
<dbReference type="PATRIC" id="fig|1453496.5.peg.3081"/>
<dbReference type="NCBIfam" id="TIGR00249">
    <property type="entry name" value="sixA"/>
    <property type="match status" value="1"/>
</dbReference>
<dbReference type="Gene3D" id="3.40.50.1240">
    <property type="entry name" value="Phosphoglycerate mutase-like"/>
    <property type="match status" value="1"/>
</dbReference>
<dbReference type="InterPro" id="IPR013078">
    <property type="entry name" value="His_Pase_superF_clade-1"/>
</dbReference>
<dbReference type="GO" id="GO:0005737">
    <property type="term" value="C:cytoplasm"/>
    <property type="evidence" value="ECO:0007669"/>
    <property type="project" value="InterPro"/>
</dbReference>
<sequence>MQVFIMRHGEAALEAASDSIRPLTTRGHDESVCMASWLQTQSCKIEKVLVSPYLRAQQTLAAVREGLALPENVEVMPELTPGGDPAMVGCYLEALAKTGIGSVLVISHLPLVGYLVSELCPEEAPPMFATSAIAGVSFDISTERGVFDWQVGPAQVMAKV</sequence>
<accession>A0A097R4C6</accession>
<dbReference type="EMBL" id="CP009706">
    <property type="protein sequence ID" value="AIU73580.1"/>
    <property type="molecule type" value="Genomic_DNA"/>
</dbReference>
<dbReference type="eggNOG" id="COG2062">
    <property type="taxonomic scope" value="Bacteria"/>
</dbReference>
<evidence type="ECO:0000313" key="1">
    <source>
        <dbReference type="EMBL" id="AIU73580.1"/>
    </source>
</evidence>